<evidence type="ECO:0000313" key="3">
    <source>
        <dbReference type="Proteomes" id="UP000326711"/>
    </source>
</evidence>
<organism evidence="2 3">
    <name type="scientific">Corynebacterium urogenitale</name>
    <dbReference type="NCBI Taxonomy" id="2487892"/>
    <lineage>
        <taxon>Bacteria</taxon>
        <taxon>Bacillati</taxon>
        <taxon>Actinomycetota</taxon>
        <taxon>Actinomycetes</taxon>
        <taxon>Mycobacteriales</taxon>
        <taxon>Corynebacteriaceae</taxon>
        <taxon>Corynebacterium</taxon>
    </lineage>
</organism>
<dbReference type="Proteomes" id="UP000326711">
    <property type="component" value="Chromosome"/>
</dbReference>
<dbReference type="InterPro" id="IPR027383">
    <property type="entry name" value="Znf_put"/>
</dbReference>
<dbReference type="KEGG" id="cuo:CUROG_07965"/>
<gene>
    <name evidence="2" type="primary">rshA</name>
    <name evidence="2" type="ORF">CUROG_07965</name>
</gene>
<reference evidence="3" key="1">
    <citation type="submission" date="2019-10" db="EMBL/GenBank/DDBJ databases">
        <title>Complete genome sequence of Corynebacterium urogenitalis DSM 108747, isolated from the genital tract of a cow.</title>
        <authorList>
            <person name="Ruckert C."/>
            <person name="Ballas P."/>
            <person name="Wagener K."/>
            <person name="Drillich M."/>
            <person name="Kaempfer P."/>
            <person name="Busse H.-J."/>
            <person name="Ehling-Schulz M."/>
        </authorList>
    </citation>
    <scope>NUCLEOTIDE SEQUENCE [LARGE SCALE GENOMIC DNA]</scope>
    <source>
        <strain evidence="3">LMM 1652</strain>
    </source>
</reference>
<sequence>MREVTRKDEQLMTPSPEQDARCRDLLDAFYDYMDGYCEESKRARLQEHVDECPQCLESLGIEQQVRELLKKRCCEPAPQGLRTRIISELHVRYINVRRE</sequence>
<proteinExistence type="predicted"/>
<accession>A0A5J6Z9F0</accession>
<dbReference type="AlphaFoldDB" id="A0A5J6Z9F0"/>
<dbReference type="InterPro" id="IPR024020">
    <property type="entry name" value="Anit_sigma_mycothiol_RsrA"/>
</dbReference>
<protein>
    <submittedName>
        <fullName evidence="2">Anti-sigma factor RshA</fullName>
    </submittedName>
</protein>
<feature type="domain" description="Putative zinc-finger" evidence="1">
    <location>
        <begin position="22"/>
        <end position="55"/>
    </location>
</feature>
<dbReference type="NCBIfam" id="TIGR03988">
    <property type="entry name" value="antisig_RsrA"/>
    <property type="match status" value="1"/>
</dbReference>
<dbReference type="EMBL" id="CP045032">
    <property type="protein sequence ID" value="QFQ02941.1"/>
    <property type="molecule type" value="Genomic_DNA"/>
</dbReference>
<dbReference type="Pfam" id="PF13490">
    <property type="entry name" value="zf-HC2"/>
    <property type="match status" value="1"/>
</dbReference>
<evidence type="ECO:0000313" key="2">
    <source>
        <dbReference type="EMBL" id="QFQ02941.1"/>
    </source>
</evidence>
<name>A0A5J6Z9F0_9CORY</name>
<evidence type="ECO:0000259" key="1">
    <source>
        <dbReference type="Pfam" id="PF13490"/>
    </source>
</evidence>
<keyword evidence="3" id="KW-1185">Reference proteome</keyword>